<evidence type="ECO:0000256" key="3">
    <source>
        <dbReference type="ARBA" id="ARBA00040657"/>
    </source>
</evidence>
<comment type="subunit">
    <text evidence="5">Component of the telomerase holoenzyme complex composed of one molecule of TERT, one molecule of WRAP53/TCAB1, two molecules of H/ACA ribonucleoprotein complex subunits DKC1, NOP10, NHP2 and GAR1, and a telomerase RNA template component (TERC). The telomerase holoenzyme complex is associated with TEP1, SMG6/EST1A and POT1. Interacts with the chaperonin-containing T-complex (TRiC) complex; which mediates the folding of WRAP53/TCAB1. Interacts with COIL. Interacts with SMN1. Interacts with RNF8. Interacts with histone H2AX.</text>
</comment>
<dbReference type="SMART" id="SM00320">
    <property type="entry name" value="WD40"/>
    <property type="match status" value="6"/>
</dbReference>
<proteinExistence type="inferred from homology"/>
<dbReference type="KEGG" id="asn:102378751"/>
<dbReference type="SUPFAM" id="SSF50978">
    <property type="entry name" value="WD40 repeat-like"/>
    <property type="match status" value="1"/>
</dbReference>
<evidence type="ECO:0000313" key="8">
    <source>
        <dbReference type="RefSeq" id="XP_025050120.1"/>
    </source>
</evidence>
<dbReference type="Gene3D" id="2.130.10.10">
    <property type="entry name" value="YVTN repeat-like/Quinoprotein amine dehydrogenase"/>
    <property type="match status" value="2"/>
</dbReference>
<comment type="similarity">
    <text evidence="2">Belongs to the TCAB1 family.</text>
</comment>
<protein>
    <recommendedName>
        <fullName evidence="3">Telomerase Cajal body protein 1</fullName>
    </recommendedName>
    <alternativeName>
        <fullName evidence="4">WD repeat-containing protein 79</fullName>
    </alternativeName>
</protein>
<organism evidence="7 8">
    <name type="scientific">Alligator sinensis</name>
    <name type="common">Chinese alligator</name>
    <dbReference type="NCBI Taxonomy" id="38654"/>
    <lineage>
        <taxon>Eukaryota</taxon>
        <taxon>Metazoa</taxon>
        <taxon>Chordata</taxon>
        <taxon>Craniata</taxon>
        <taxon>Vertebrata</taxon>
        <taxon>Euteleostomi</taxon>
        <taxon>Archelosauria</taxon>
        <taxon>Archosauria</taxon>
        <taxon>Crocodylia</taxon>
        <taxon>Alligatoridae</taxon>
        <taxon>Alligatorinae</taxon>
        <taxon>Alligator</taxon>
    </lineage>
</organism>
<sequence length="417" mass="44477">MKDRPTNIRQLKIPDLCKYQKFYMHTTGETKRGQLPKIPPIIPGRKLGDREGETEVGTCIPRRAPDGSCLLSNSADNTLRIYDLPPELYSPTGGPAAEMSPALCMAEGDTIYDYCWFPLMSSAEPSTCLVASSSRDNPIHVWDAFSGELRATYRCYNHLDELTAAHSLCFTPDGAQLFCGSDKTVRVFDTERPGRTCEVRPTFVKRQGQSGIVSCIAFSPVQPVYAAASYARTAALYARADGAPLALLHGHCGGITHLLFAPDGQRLFTGARKVGRAGTLGVASLGGARAVWVGSEGAARTGGQGHSAPPRSGRYLVSGDTRGLICAWDTAQPPPGTPEPVLEPALAFQAVPDCVNGISLHPSLPLLASTSGQRVFAAPWDSSDDEDGGSLPPCSHNALQLWWCAIPGGGQEAQPDL</sequence>
<keyword evidence="7" id="KW-1185">Reference proteome</keyword>
<dbReference type="GO" id="GO:0003723">
    <property type="term" value="F:RNA binding"/>
    <property type="evidence" value="ECO:0007669"/>
    <property type="project" value="TreeGrafter"/>
</dbReference>
<dbReference type="InterPro" id="IPR015943">
    <property type="entry name" value="WD40/YVTN_repeat-like_dom_sf"/>
</dbReference>
<dbReference type="InterPro" id="IPR036322">
    <property type="entry name" value="WD40_repeat_dom_sf"/>
</dbReference>
<evidence type="ECO:0000256" key="1">
    <source>
        <dbReference type="ARBA" id="ARBA00004408"/>
    </source>
</evidence>
<reference evidence="8" key="1">
    <citation type="submission" date="2025-08" db="UniProtKB">
        <authorList>
            <consortium name="RefSeq"/>
        </authorList>
    </citation>
    <scope>IDENTIFICATION</scope>
</reference>
<dbReference type="InterPro" id="IPR051150">
    <property type="entry name" value="SWT21/TCAB1_mRNA_Telomere"/>
</dbReference>
<evidence type="ECO:0000256" key="4">
    <source>
        <dbReference type="ARBA" id="ARBA00041558"/>
    </source>
</evidence>
<evidence type="ECO:0000256" key="6">
    <source>
        <dbReference type="SAM" id="MobiDB-lite"/>
    </source>
</evidence>
<dbReference type="InParanoid" id="A0A3Q0FVD9"/>
<evidence type="ECO:0000256" key="2">
    <source>
        <dbReference type="ARBA" id="ARBA00038279"/>
    </source>
</evidence>
<dbReference type="STRING" id="38654.A0A3Q0FVD9"/>
<dbReference type="GeneID" id="102378751"/>
<name>A0A3Q0FVD9_ALLSI</name>
<feature type="region of interest" description="Disordered" evidence="6">
    <location>
        <begin position="30"/>
        <end position="52"/>
    </location>
</feature>
<comment type="subcellular location">
    <subcellularLocation>
        <location evidence="1">Nucleus</location>
        <location evidence="1">Cajal body</location>
    </subcellularLocation>
</comment>
<accession>A0A3Q0FVD9</accession>
<dbReference type="AlphaFoldDB" id="A0A3Q0FVD9"/>
<dbReference type="CTD" id="55135"/>
<dbReference type="Proteomes" id="UP000189705">
    <property type="component" value="Unplaced"/>
</dbReference>
<evidence type="ECO:0000313" key="7">
    <source>
        <dbReference type="Proteomes" id="UP000189705"/>
    </source>
</evidence>
<dbReference type="InterPro" id="IPR001680">
    <property type="entry name" value="WD40_rpt"/>
</dbReference>
<dbReference type="GO" id="GO:0015030">
    <property type="term" value="C:Cajal body"/>
    <property type="evidence" value="ECO:0007669"/>
    <property type="project" value="UniProtKB-SubCell"/>
</dbReference>
<dbReference type="GO" id="GO:0030576">
    <property type="term" value="P:Cajal body organization"/>
    <property type="evidence" value="ECO:0007669"/>
    <property type="project" value="TreeGrafter"/>
</dbReference>
<dbReference type="Pfam" id="PF00400">
    <property type="entry name" value="WD40"/>
    <property type="match status" value="3"/>
</dbReference>
<dbReference type="PANTHER" id="PTHR13211:SF0">
    <property type="entry name" value="TELOMERASE CAJAL BODY PROTEIN 1"/>
    <property type="match status" value="1"/>
</dbReference>
<dbReference type="PANTHER" id="PTHR13211">
    <property type="entry name" value="TELOMERASE CAJAL BODY PROTEIN 1"/>
    <property type="match status" value="1"/>
</dbReference>
<gene>
    <name evidence="8" type="primary">WRAP53</name>
</gene>
<evidence type="ECO:0000256" key="5">
    <source>
        <dbReference type="ARBA" id="ARBA00046543"/>
    </source>
</evidence>
<dbReference type="RefSeq" id="XP_025050120.1">
    <property type="nucleotide sequence ID" value="XM_025194335.1"/>
</dbReference>